<dbReference type="CDD" id="cd00859">
    <property type="entry name" value="HisRS_anticodon"/>
    <property type="match status" value="1"/>
</dbReference>
<dbReference type="GO" id="GO:0005524">
    <property type="term" value="F:ATP binding"/>
    <property type="evidence" value="ECO:0007669"/>
    <property type="project" value="UniProtKB-UniRule"/>
</dbReference>
<keyword evidence="4 9" id="KW-0547">Nucleotide-binding</keyword>
<sequence length="430" mass="47618">MAILKAVRGTRDLLPPETALWNRVEATARAVFARYGFGEIRTPIFEATELFARGVGEETDIVSKEMYTWEDRGRADSDRGQSLTLRPENTAGVVRAYIEHKMADTGMLQKLFYIGPQFRRERPQRGRYRQFWQIGAEVLGPAWSGSDSALRDAEVLEMLATLLDELGIKGWRLALNSVGSSKDRPRYVAALREALAPVKHLMCEDNQRRAETNPLRVLDSKDPNDQEIINGLPKIADYLDDASREHFEQVKAALDACGVAYTVEPRLVRGLDYYTRTTFEFTVPDGSGLGTQNALLGGGRYDGLSEMLGGPKAPGIGFAIGEDRLILTLQAQAEEAAVQKMDIFIAPMGVERNAEALRLAQELRRAGLSVEVGDGAFRLKKSFEAADKLARRMVILGEDELASGILTVKDFAAGEQTKVPRSELAEALRR</sequence>
<evidence type="ECO:0000256" key="10">
    <source>
        <dbReference type="PIRSR" id="PIRSR001549-1"/>
    </source>
</evidence>
<dbReference type="HAMAP" id="MF_00127">
    <property type="entry name" value="His_tRNA_synth"/>
    <property type="match status" value="1"/>
</dbReference>
<evidence type="ECO:0000313" key="13">
    <source>
        <dbReference type="Proteomes" id="UP000647241"/>
    </source>
</evidence>
<feature type="binding site" evidence="10">
    <location>
        <position position="119"/>
    </location>
    <ligand>
        <name>L-histidine</name>
        <dbReference type="ChEBI" id="CHEBI:57595"/>
    </ligand>
</feature>
<comment type="subcellular location">
    <subcellularLocation>
        <location evidence="9">Cytoplasm</location>
    </subcellularLocation>
</comment>
<dbReference type="PIRSF" id="PIRSF001549">
    <property type="entry name" value="His-tRNA_synth"/>
    <property type="match status" value="1"/>
</dbReference>
<dbReference type="InterPro" id="IPR006195">
    <property type="entry name" value="aa-tRNA-synth_II"/>
</dbReference>
<evidence type="ECO:0000259" key="11">
    <source>
        <dbReference type="PROSITE" id="PS50862"/>
    </source>
</evidence>
<comment type="caution">
    <text evidence="12">The sequence shown here is derived from an EMBL/GenBank/DDBJ whole genome shotgun (WGS) entry which is preliminary data.</text>
</comment>
<keyword evidence="5 9" id="KW-0067">ATP-binding</keyword>
<gene>
    <name evidence="9 12" type="primary">hisS</name>
    <name evidence="12" type="ORF">GCM10011585_03270</name>
</gene>
<dbReference type="GO" id="GO:0005737">
    <property type="term" value="C:cytoplasm"/>
    <property type="evidence" value="ECO:0007669"/>
    <property type="project" value="UniProtKB-SubCell"/>
</dbReference>
<evidence type="ECO:0000256" key="5">
    <source>
        <dbReference type="ARBA" id="ARBA00022840"/>
    </source>
</evidence>
<proteinExistence type="inferred from homology"/>
<dbReference type="InterPro" id="IPR015807">
    <property type="entry name" value="His-tRNA-ligase"/>
</dbReference>
<dbReference type="Gene3D" id="3.40.50.800">
    <property type="entry name" value="Anticodon-binding domain"/>
    <property type="match status" value="1"/>
</dbReference>
<evidence type="ECO:0000256" key="3">
    <source>
        <dbReference type="ARBA" id="ARBA00022598"/>
    </source>
</evidence>
<keyword evidence="7 9" id="KW-0030">Aminoacyl-tRNA synthetase</keyword>
<feature type="binding site" evidence="10">
    <location>
        <begin position="273"/>
        <end position="274"/>
    </location>
    <ligand>
        <name>L-histidine</name>
        <dbReference type="ChEBI" id="CHEBI:57595"/>
    </ligand>
</feature>
<dbReference type="SUPFAM" id="SSF52954">
    <property type="entry name" value="Class II aaRS ABD-related"/>
    <property type="match status" value="1"/>
</dbReference>
<dbReference type="EMBL" id="BMGT01000001">
    <property type="protein sequence ID" value="GGG64986.1"/>
    <property type="molecule type" value="Genomic_DNA"/>
</dbReference>
<keyword evidence="6 9" id="KW-0648">Protein biosynthesis</keyword>
<dbReference type="EC" id="6.1.1.21" evidence="9"/>
<evidence type="ECO:0000256" key="1">
    <source>
        <dbReference type="ARBA" id="ARBA00008226"/>
    </source>
</evidence>
<dbReference type="PANTHER" id="PTHR43707:SF1">
    <property type="entry name" value="HISTIDINE--TRNA LIGASE, MITOCHONDRIAL-RELATED"/>
    <property type="match status" value="1"/>
</dbReference>
<protein>
    <recommendedName>
        <fullName evidence="9">Histidine--tRNA ligase</fullName>
        <ecNumber evidence="9">6.1.1.21</ecNumber>
    </recommendedName>
    <alternativeName>
        <fullName evidence="9">Histidyl-tRNA synthetase</fullName>
        <shortName evidence="9">HisRS</shortName>
    </alternativeName>
</protein>
<feature type="domain" description="Aminoacyl-transfer RNA synthetases class-II family profile" evidence="11">
    <location>
        <begin position="1"/>
        <end position="347"/>
    </location>
</feature>
<organism evidence="12 13">
    <name type="scientific">Edaphobacter dinghuensis</name>
    <dbReference type="NCBI Taxonomy" id="1560005"/>
    <lineage>
        <taxon>Bacteria</taxon>
        <taxon>Pseudomonadati</taxon>
        <taxon>Acidobacteriota</taxon>
        <taxon>Terriglobia</taxon>
        <taxon>Terriglobales</taxon>
        <taxon>Acidobacteriaceae</taxon>
        <taxon>Edaphobacter</taxon>
    </lineage>
</organism>
<comment type="catalytic activity">
    <reaction evidence="8 9">
        <text>tRNA(His) + L-histidine + ATP = L-histidyl-tRNA(His) + AMP + diphosphate + H(+)</text>
        <dbReference type="Rhea" id="RHEA:17313"/>
        <dbReference type="Rhea" id="RHEA-COMP:9665"/>
        <dbReference type="Rhea" id="RHEA-COMP:9689"/>
        <dbReference type="ChEBI" id="CHEBI:15378"/>
        <dbReference type="ChEBI" id="CHEBI:30616"/>
        <dbReference type="ChEBI" id="CHEBI:33019"/>
        <dbReference type="ChEBI" id="CHEBI:57595"/>
        <dbReference type="ChEBI" id="CHEBI:78442"/>
        <dbReference type="ChEBI" id="CHEBI:78527"/>
        <dbReference type="ChEBI" id="CHEBI:456215"/>
        <dbReference type="EC" id="6.1.1.21"/>
    </reaction>
</comment>
<dbReference type="PROSITE" id="PS50862">
    <property type="entry name" value="AA_TRNA_LIGASE_II"/>
    <property type="match status" value="1"/>
</dbReference>
<dbReference type="InterPro" id="IPR004516">
    <property type="entry name" value="HisRS/HisZ"/>
</dbReference>
<dbReference type="SUPFAM" id="SSF55681">
    <property type="entry name" value="Class II aaRS and biotin synthetases"/>
    <property type="match status" value="1"/>
</dbReference>
<feature type="binding site" evidence="10">
    <location>
        <position position="137"/>
    </location>
    <ligand>
        <name>L-histidine</name>
        <dbReference type="ChEBI" id="CHEBI:57595"/>
    </ligand>
</feature>
<evidence type="ECO:0000256" key="2">
    <source>
        <dbReference type="ARBA" id="ARBA00011738"/>
    </source>
</evidence>
<feature type="binding site" evidence="10">
    <location>
        <position position="269"/>
    </location>
    <ligand>
        <name>L-histidine</name>
        <dbReference type="ChEBI" id="CHEBI:57595"/>
    </ligand>
</feature>
<keyword evidence="3 9" id="KW-0436">Ligase</keyword>
<dbReference type="NCBIfam" id="TIGR00442">
    <property type="entry name" value="hisS"/>
    <property type="match status" value="1"/>
</dbReference>
<evidence type="ECO:0000256" key="7">
    <source>
        <dbReference type="ARBA" id="ARBA00023146"/>
    </source>
</evidence>
<dbReference type="InterPro" id="IPR041715">
    <property type="entry name" value="HisRS-like_core"/>
</dbReference>
<dbReference type="Pfam" id="PF13393">
    <property type="entry name" value="tRNA-synt_His"/>
    <property type="match status" value="1"/>
</dbReference>
<evidence type="ECO:0000256" key="8">
    <source>
        <dbReference type="ARBA" id="ARBA00047639"/>
    </source>
</evidence>
<dbReference type="InterPro" id="IPR036621">
    <property type="entry name" value="Anticodon-bd_dom_sf"/>
</dbReference>
<dbReference type="GO" id="GO:0004821">
    <property type="term" value="F:histidine-tRNA ligase activity"/>
    <property type="evidence" value="ECO:0007669"/>
    <property type="project" value="UniProtKB-UniRule"/>
</dbReference>
<comment type="subunit">
    <text evidence="2 9">Homodimer.</text>
</comment>
<evidence type="ECO:0000256" key="4">
    <source>
        <dbReference type="ARBA" id="ARBA00022741"/>
    </source>
</evidence>
<accession>A0A917H2L0</accession>
<name>A0A917H2L0_9BACT</name>
<dbReference type="GO" id="GO:0006427">
    <property type="term" value="P:histidyl-tRNA aminoacylation"/>
    <property type="evidence" value="ECO:0007669"/>
    <property type="project" value="UniProtKB-UniRule"/>
</dbReference>
<dbReference type="RefSeq" id="WP_188552416.1">
    <property type="nucleotide sequence ID" value="NZ_BMGT01000001.1"/>
</dbReference>
<evidence type="ECO:0000256" key="6">
    <source>
        <dbReference type="ARBA" id="ARBA00022917"/>
    </source>
</evidence>
<dbReference type="Pfam" id="PF03129">
    <property type="entry name" value="HGTP_anticodon"/>
    <property type="match status" value="1"/>
</dbReference>
<dbReference type="CDD" id="cd00773">
    <property type="entry name" value="HisRS-like_core"/>
    <property type="match status" value="1"/>
</dbReference>
<reference evidence="12" key="2">
    <citation type="submission" date="2020-09" db="EMBL/GenBank/DDBJ databases">
        <authorList>
            <person name="Sun Q."/>
            <person name="Zhou Y."/>
        </authorList>
    </citation>
    <scope>NUCLEOTIDE SEQUENCE</scope>
    <source>
        <strain evidence="12">CGMCC 1.12997</strain>
    </source>
</reference>
<feature type="binding site" evidence="10">
    <location>
        <position position="133"/>
    </location>
    <ligand>
        <name>L-histidine</name>
        <dbReference type="ChEBI" id="CHEBI:57595"/>
    </ligand>
</feature>
<dbReference type="AlphaFoldDB" id="A0A917H2L0"/>
<dbReference type="Proteomes" id="UP000647241">
    <property type="component" value="Unassembled WGS sequence"/>
</dbReference>
<dbReference type="PANTHER" id="PTHR43707">
    <property type="entry name" value="HISTIDYL-TRNA SYNTHETASE"/>
    <property type="match status" value="1"/>
</dbReference>
<dbReference type="Gene3D" id="3.30.930.10">
    <property type="entry name" value="Bira Bifunctional Protein, Domain 2"/>
    <property type="match status" value="1"/>
</dbReference>
<keyword evidence="13" id="KW-1185">Reference proteome</keyword>
<evidence type="ECO:0000256" key="9">
    <source>
        <dbReference type="HAMAP-Rule" id="MF_00127"/>
    </source>
</evidence>
<dbReference type="InterPro" id="IPR045864">
    <property type="entry name" value="aa-tRNA-synth_II/BPL/LPL"/>
</dbReference>
<comment type="similarity">
    <text evidence="1 9">Belongs to the class-II aminoacyl-tRNA synthetase family.</text>
</comment>
<dbReference type="InterPro" id="IPR004154">
    <property type="entry name" value="Anticodon-bd"/>
</dbReference>
<evidence type="ECO:0000313" key="12">
    <source>
        <dbReference type="EMBL" id="GGG64986.1"/>
    </source>
</evidence>
<reference evidence="12" key="1">
    <citation type="journal article" date="2014" name="Int. J. Syst. Evol. Microbiol.">
        <title>Complete genome sequence of Corynebacterium casei LMG S-19264T (=DSM 44701T), isolated from a smear-ripened cheese.</title>
        <authorList>
            <consortium name="US DOE Joint Genome Institute (JGI-PGF)"/>
            <person name="Walter F."/>
            <person name="Albersmeier A."/>
            <person name="Kalinowski J."/>
            <person name="Ruckert C."/>
        </authorList>
    </citation>
    <scope>NUCLEOTIDE SEQUENCE</scope>
    <source>
        <strain evidence="12">CGMCC 1.12997</strain>
    </source>
</reference>
<dbReference type="InterPro" id="IPR033656">
    <property type="entry name" value="HisRS_anticodon"/>
</dbReference>
<feature type="binding site" evidence="10">
    <location>
        <begin position="88"/>
        <end position="90"/>
    </location>
    <ligand>
        <name>L-histidine</name>
        <dbReference type="ChEBI" id="CHEBI:57595"/>
    </ligand>
</feature>
<keyword evidence="9" id="KW-0963">Cytoplasm</keyword>